<organism evidence="6 7">
    <name type="scientific">Phyllosticta citribraziliensis</name>
    <dbReference type="NCBI Taxonomy" id="989973"/>
    <lineage>
        <taxon>Eukaryota</taxon>
        <taxon>Fungi</taxon>
        <taxon>Dikarya</taxon>
        <taxon>Ascomycota</taxon>
        <taxon>Pezizomycotina</taxon>
        <taxon>Dothideomycetes</taxon>
        <taxon>Dothideomycetes incertae sedis</taxon>
        <taxon>Botryosphaeriales</taxon>
        <taxon>Phyllostictaceae</taxon>
        <taxon>Phyllosticta</taxon>
    </lineage>
</organism>
<dbReference type="InterPro" id="IPR029058">
    <property type="entry name" value="AB_hydrolase_fold"/>
</dbReference>
<reference evidence="6 7" key="1">
    <citation type="submission" date="2024-04" db="EMBL/GenBank/DDBJ databases">
        <title>Phyllosticta paracitricarpa is synonymous to the EU quarantine fungus P. citricarpa based on phylogenomic analyses.</title>
        <authorList>
            <consortium name="Lawrence Berkeley National Laboratory"/>
            <person name="Van ingen-buijs V.A."/>
            <person name="Van westerhoven A.C."/>
            <person name="Haridas S."/>
            <person name="Skiadas P."/>
            <person name="Martin F."/>
            <person name="Groenewald J.Z."/>
            <person name="Crous P.W."/>
            <person name="Seidl M.F."/>
        </authorList>
    </citation>
    <scope>NUCLEOTIDE SEQUENCE [LARGE SCALE GENOMIC DNA]</scope>
    <source>
        <strain evidence="6 7">CPC 17464</strain>
    </source>
</reference>
<feature type="compositionally biased region" description="Acidic residues" evidence="5">
    <location>
        <begin position="534"/>
        <end position="545"/>
    </location>
</feature>
<evidence type="ECO:0000256" key="4">
    <source>
        <dbReference type="ARBA" id="ARBA00023098"/>
    </source>
</evidence>
<feature type="compositionally biased region" description="Basic and acidic residues" evidence="5">
    <location>
        <begin position="143"/>
        <end position="152"/>
    </location>
</feature>
<feature type="region of interest" description="Disordered" evidence="5">
    <location>
        <begin position="790"/>
        <end position="836"/>
    </location>
</feature>
<keyword evidence="2" id="KW-0378">Hydrolase</keyword>
<feature type="region of interest" description="Disordered" evidence="5">
    <location>
        <begin position="214"/>
        <end position="244"/>
    </location>
</feature>
<keyword evidence="7" id="KW-1185">Reference proteome</keyword>
<feature type="region of interest" description="Disordered" evidence="5">
    <location>
        <begin position="1"/>
        <end position="55"/>
    </location>
</feature>
<evidence type="ECO:0000256" key="3">
    <source>
        <dbReference type="ARBA" id="ARBA00022963"/>
    </source>
</evidence>
<feature type="region of interest" description="Disordered" evidence="5">
    <location>
        <begin position="117"/>
        <end position="167"/>
    </location>
</feature>
<feature type="region of interest" description="Disordered" evidence="5">
    <location>
        <begin position="299"/>
        <end position="373"/>
    </location>
</feature>
<sequence>MSFHASISGRPDDAPSSFPNRPGRAPSRQQSSKFPGTGKIPRAKKPKARPPKSLGDHLRVYQSHLPNYSGPYGVGVMDLELPVRQPRPISRLTRHSKHLLRLRTVAMTLYYPCEIPSHSPPHRKNSTAAASSSSTPPHHHPERKSLARRHTDPPGPDPAGHPSWSKLTWLPRPRVRMAKGYGRFAGVGHLAVPVFGATTLFTKVPALRNAKVARSLPRDAQDNQNPSHEGRQGGEQDGGTEGQLPLMVFSHGLGGTRTSYSSLCGEFASYGFVVAAIEHRDGSSPRSYVNHPDVGPAETKFCGLGRQPRGYTTRRAWRSAKDEEKSISGRVTKRWRRKKSANKEKDDDANDKGKGEKDGGDRGASLDPGRTCQERHKGYDRIDYIFPKHNPIDTSPNNPKGVDRELRDAQIALRLAEIDEAHHVLQLVAAGRGEEVAAANLRRKGYVGASSRGLDGVDWDAWRGAFCTDNATMAGHSFGAATTVEVLRSEKRFEWCGQGVIYDIWGAAVAPVAETEEAQEGQEAAEAASSVGDEKEEDYDEGEGYGDERKGGRKSHPLTRPLQPPAQTPKHSIAPSSLSPSARHDPLHPHARHRPLHSPLLGINSEAFTYWPSNFATASSLIHEAQRSAARAPSWLLTLRGTVHISQTDFSLLYPKTCALALKMTADPTRAMDINVNASLEFLHAVLPARLSAVFARAMAQERVLEAPVLPTVPSERRPGDRWVAARLRIPNEFRDRILPRVVRKAKRAIGWVAEEAKGERGGGDGTAWDEVWMHVQSGEEDVRAWRERVGRERDRRRETIRFVDDDDGDGCGVEGRHHGHGDGGSSDATLQEEAA</sequence>
<dbReference type="Gene3D" id="3.40.50.1820">
    <property type="entry name" value="alpha/beta hydrolase"/>
    <property type="match status" value="1"/>
</dbReference>
<dbReference type="EC" id="3.1.1.47" evidence="1"/>
<protein>
    <recommendedName>
        <fullName evidence="1">1-alkyl-2-acetylglycerophosphocholine esterase</fullName>
        <ecNumber evidence="1">3.1.1.47</ecNumber>
    </recommendedName>
</protein>
<keyword evidence="3" id="KW-0442">Lipid degradation</keyword>
<dbReference type="EMBL" id="JBBPEH010000001">
    <property type="protein sequence ID" value="KAK7545021.1"/>
    <property type="molecule type" value="Genomic_DNA"/>
</dbReference>
<dbReference type="Proteomes" id="UP001360953">
    <property type="component" value="Unassembled WGS sequence"/>
</dbReference>
<feature type="compositionally biased region" description="Basic and acidic residues" evidence="5">
    <location>
        <begin position="790"/>
        <end position="804"/>
    </location>
</feature>
<feature type="region of interest" description="Disordered" evidence="5">
    <location>
        <begin position="513"/>
        <end position="595"/>
    </location>
</feature>
<feature type="compositionally biased region" description="Basic residues" evidence="5">
    <location>
        <begin position="41"/>
        <end position="50"/>
    </location>
</feature>
<evidence type="ECO:0000256" key="2">
    <source>
        <dbReference type="ARBA" id="ARBA00022801"/>
    </source>
</evidence>
<feature type="compositionally biased region" description="Low complexity" evidence="5">
    <location>
        <begin position="126"/>
        <end position="136"/>
    </location>
</feature>
<name>A0ABR1MAY5_9PEZI</name>
<accession>A0ABR1MAY5</accession>
<dbReference type="Pfam" id="PF03403">
    <property type="entry name" value="PAF-AH_p_II"/>
    <property type="match status" value="3"/>
</dbReference>
<feature type="compositionally biased region" description="Basic residues" evidence="5">
    <location>
        <begin position="331"/>
        <end position="340"/>
    </location>
</feature>
<evidence type="ECO:0000256" key="1">
    <source>
        <dbReference type="ARBA" id="ARBA00013201"/>
    </source>
</evidence>
<proteinExistence type="predicted"/>
<dbReference type="PANTHER" id="PTHR10272">
    <property type="entry name" value="PLATELET-ACTIVATING FACTOR ACETYLHYDROLASE"/>
    <property type="match status" value="1"/>
</dbReference>
<dbReference type="RefSeq" id="XP_066660256.1">
    <property type="nucleotide sequence ID" value="XM_066796492.1"/>
</dbReference>
<comment type="caution">
    <text evidence="6">The sequence shown here is derived from an EMBL/GenBank/DDBJ whole genome shotgun (WGS) entry which is preliminary data.</text>
</comment>
<dbReference type="SUPFAM" id="SSF53474">
    <property type="entry name" value="alpha/beta-Hydrolases"/>
    <property type="match status" value="1"/>
</dbReference>
<evidence type="ECO:0000313" key="7">
    <source>
        <dbReference type="Proteomes" id="UP001360953"/>
    </source>
</evidence>
<feature type="compositionally biased region" description="Basic and acidic residues" evidence="5">
    <location>
        <begin position="341"/>
        <end position="361"/>
    </location>
</feature>
<gene>
    <name evidence="6" type="ORF">J3D65DRAFT_46825</name>
</gene>
<keyword evidence="4" id="KW-0443">Lipid metabolism</keyword>
<dbReference type="GeneID" id="92029398"/>
<evidence type="ECO:0000256" key="5">
    <source>
        <dbReference type="SAM" id="MobiDB-lite"/>
    </source>
</evidence>
<dbReference type="PANTHER" id="PTHR10272:SF0">
    <property type="entry name" value="PLATELET-ACTIVATING FACTOR ACETYLHYDROLASE"/>
    <property type="match status" value="1"/>
</dbReference>
<evidence type="ECO:0000313" key="6">
    <source>
        <dbReference type="EMBL" id="KAK7545021.1"/>
    </source>
</evidence>